<dbReference type="GO" id="GO:0009318">
    <property type="term" value="C:exodeoxyribonuclease VII complex"/>
    <property type="evidence" value="ECO:0007669"/>
    <property type="project" value="UniProtKB-UniRule"/>
</dbReference>
<dbReference type="EC" id="3.1.11.6" evidence="5"/>
<dbReference type="InterPro" id="IPR020579">
    <property type="entry name" value="Exonuc_VII_lsu_C"/>
</dbReference>
<dbReference type="GO" id="GO:0005737">
    <property type="term" value="C:cytoplasm"/>
    <property type="evidence" value="ECO:0007669"/>
    <property type="project" value="UniProtKB-SubCell"/>
</dbReference>
<dbReference type="AlphaFoldDB" id="Q31RB9"/>
<dbReference type="Proteomes" id="UP000889800">
    <property type="component" value="Chromosome"/>
</dbReference>
<dbReference type="Pfam" id="PF02601">
    <property type="entry name" value="Exonuc_VII_L"/>
    <property type="match status" value="1"/>
</dbReference>
<keyword evidence="3 5" id="KW-0378">Hydrolase</keyword>
<dbReference type="GO" id="GO:0003676">
    <property type="term" value="F:nucleic acid binding"/>
    <property type="evidence" value="ECO:0007669"/>
    <property type="project" value="InterPro"/>
</dbReference>
<evidence type="ECO:0000256" key="2">
    <source>
        <dbReference type="ARBA" id="ARBA00022722"/>
    </source>
</evidence>
<comment type="similarity">
    <text evidence="5 6">Belongs to the XseA family.</text>
</comment>
<evidence type="ECO:0000256" key="4">
    <source>
        <dbReference type="ARBA" id="ARBA00022839"/>
    </source>
</evidence>
<protein>
    <recommendedName>
        <fullName evidence="5">Exodeoxyribonuclease 7 large subunit</fullName>
        <ecNumber evidence="5">3.1.11.6</ecNumber>
    </recommendedName>
    <alternativeName>
        <fullName evidence="5">Exodeoxyribonuclease VII large subunit</fullName>
        <shortName evidence="5">Exonuclease VII large subunit</shortName>
    </alternativeName>
</protein>
<evidence type="ECO:0000256" key="6">
    <source>
        <dbReference type="RuleBase" id="RU004355"/>
    </source>
</evidence>
<feature type="domain" description="Exonuclease VII large subunit C-terminal" evidence="7">
    <location>
        <begin position="167"/>
        <end position="387"/>
    </location>
</feature>
<dbReference type="BioCyc" id="SYNEL:SYNPCC7942_0368-MONOMER"/>
<dbReference type="Pfam" id="PF13742">
    <property type="entry name" value="tRNA_anti_2"/>
    <property type="match status" value="1"/>
</dbReference>
<evidence type="ECO:0000256" key="3">
    <source>
        <dbReference type="ARBA" id="ARBA00022801"/>
    </source>
</evidence>
<dbReference type="OrthoDB" id="9802795at2"/>
<dbReference type="NCBIfam" id="TIGR00237">
    <property type="entry name" value="xseA"/>
    <property type="match status" value="1"/>
</dbReference>
<comment type="subcellular location">
    <subcellularLocation>
        <location evidence="5 6">Cytoplasm</location>
    </subcellularLocation>
</comment>
<evidence type="ECO:0000259" key="8">
    <source>
        <dbReference type="Pfam" id="PF13742"/>
    </source>
</evidence>
<feature type="domain" description="OB-fold nucleic acid binding" evidence="8">
    <location>
        <begin position="49"/>
        <end position="142"/>
    </location>
</feature>
<comment type="catalytic activity">
    <reaction evidence="5 6">
        <text>Exonucleolytic cleavage in either 5'- to 3'- or 3'- to 5'-direction to yield nucleoside 5'-phosphates.</text>
        <dbReference type="EC" id="3.1.11.6"/>
    </reaction>
</comment>
<keyword evidence="1 5" id="KW-0963">Cytoplasm</keyword>
<evidence type="ECO:0000313" key="9">
    <source>
        <dbReference type="EMBL" id="ABB56400.1"/>
    </source>
</evidence>
<dbReference type="KEGG" id="syf:Synpcc7942_0368"/>
<keyword evidence="4 5" id="KW-0269">Exonuclease</keyword>
<name>Q31RB9_SYNE7</name>
<comment type="subunit">
    <text evidence="5">Heterooligomer composed of large and small subunits.</text>
</comment>
<evidence type="ECO:0000256" key="5">
    <source>
        <dbReference type="HAMAP-Rule" id="MF_00378"/>
    </source>
</evidence>
<dbReference type="CDD" id="cd04489">
    <property type="entry name" value="ExoVII_LU_OBF"/>
    <property type="match status" value="1"/>
</dbReference>
<dbReference type="HAMAP" id="MF_00378">
    <property type="entry name" value="Exonuc_7_L"/>
    <property type="match status" value="1"/>
</dbReference>
<comment type="function">
    <text evidence="5">Bidirectionally degrades single-stranded DNA into large acid-insoluble oligonucleotides, which are then degraded further into small acid-soluble oligonucleotides.</text>
</comment>
<dbReference type="PANTHER" id="PTHR30008:SF0">
    <property type="entry name" value="EXODEOXYRIBONUCLEASE 7 LARGE SUBUNIT"/>
    <property type="match status" value="1"/>
</dbReference>
<reference evidence="10" key="1">
    <citation type="submission" date="2005-08" db="EMBL/GenBank/DDBJ databases">
        <title>Complete sequence of chromosome 1 of Synechococcus elongatus PCC 7942.</title>
        <authorList>
            <consortium name="US DOE Joint Genome Institute"/>
            <person name="Copeland A."/>
            <person name="Lucas S."/>
            <person name="Lapidus A."/>
            <person name="Barry K."/>
            <person name="Detter J.C."/>
            <person name="Glavina T."/>
            <person name="Hammon N."/>
            <person name="Israni S."/>
            <person name="Pitluck S."/>
            <person name="Schmutz J."/>
            <person name="Larimer F."/>
            <person name="Land M."/>
            <person name="Kyrpides N."/>
            <person name="Lykidis A."/>
            <person name="Richardson P."/>
        </authorList>
    </citation>
    <scope>NUCLEOTIDE SEQUENCE [LARGE SCALE GENOMIC DNA]</scope>
    <source>
        <strain evidence="10">ATCC 33912 / PCC 7942 / FACHB-805</strain>
    </source>
</reference>
<dbReference type="InterPro" id="IPR025824">
    <property type="entry name" value="OB-fold_nuc-bd_dom"/>
</dbReference>
<dbReference type="HOGENOM" id="CLU_023625_3_1_3"/>
<keyword evidence="2 5" id="KW-0540">Nuclease</keyword>
<accession>Q31RB9</accession>
<dbReference type="EMBL" id="CP000100">
    <property type="protein sequence ID" value="ABB56400.1"/>
    <property type="molecule type" value="Genomic_DNA"/>
</dbReference>
<dbReference type="InterPro" id="IPR003753">
    <property type="entry name" value="Exonuc_VII_L"/>
</dbReference>
<dbReference type="GO" id="GO:0008855">
    <property type="term" value="F:exodeoxyribonuclease VII activity"/>
    <property type="evidence" value="ECO:0007669"/>
    <property type="project" value="UniProtKB-UniRule"/>
</dbReference>
<sequence length="450" mass="50522">MEAIVSFSSCNFWCLPCLISCVESDWQGGAVCEEKGWVTMGDRGLSAISVAGVSDYLESLIGEDVRLRQLWIFGEVSSCKPHAVGLFFSLKDSQTTDLLDCVVWKNGLAQLQHRPEIGQQVLLLGTVRLYRKRSGYQLQVVQCLPFGDGLKALQRQKLEQRLQAEGLFDRDRKRPLPLYPQTIAVVTSPQAAAWGDIQRSLRQRSPGLKVLLSPTLVQGDQAPAAIATAIARVVADGRAELLILARGGGAREDLECFDDEQVVRAIATCPIPVVTGLGHEQDETLADRVADWAAHTPTAAAIRSVPAWTELRQAWQQLRQRLIHAQRQQWQDYRRQLQHCQTRLGWPLLQRRLQQAQHQQQSLRQRLQQASRLQLAQERQHLDHLQELLAILNPESVLQRGYALVRRDRTLIQQVQDLQVGDRLSLQWADGTAGVCVETVTAAVENQSDR</sequence>
<dbReference type="PANTHER" id="PTHR30008">
    <property type="entry name" value="EXODEOXYRIBONUCLEASE 7 LARGE SUBUNIT"/>
    <property type="match status" value="1"/>
</dbReference>
<dbReference type="eggNOG" id="COG1570">
    <property type="taxonomic scope" value="Bacteria"/>
</dbReference>
<evidence type="ECO:0000256" key="1">
    <source>
        <dbReference type="ARBA" id="ARBA00022490"/>
    </source>
</evidence>
<dbReference type="STRING" id="1140.Synpcc7942_0368"/>
<evidence type="ECO:0000313" key="10">
    <source>
        <dbReference type="Proteomes" id="UP000889800"/>
    </source>
</evidence>
<gene>
    <name evidence="5" type="primary">xseA</name>
    <name evidence="9" type="ordered locus">Synpcc7942_0368</name>
</gene>
<dbReference type="PaxDb" id="1140-Synpcc7942_0368"/>
<organism evidence="9 10">
    <name type="scientific">Synechococcus elongatus (strain ATCC 33912 / PCC 7942 / FACHB-805)</name>
    <name type="common">Anacystis nidulans R2</name>
    <dbReference type="NCBI Taxonomy" id="1140"/>
    <lineage>
        <taxon>Bacteria</taxon>
        <taxon>Bacillati</taxon>
        <taxon>Cyanobacteriota</taxon>
        <taxon>Cyanophyceae</taxon>
        <taxon>Synechococcales</taxon>
        <taxon>Synechococcaceae</taxon>
        <taxon>Synechococcus</taxon>
    </lineage>
</organism>
<proteinExistence type="inferred from homology"/>
<dbReference type="GO" id="GO:0006308">
    <property type="term" value="P:DNA catabolic process"/>
    <property type="evidence" value="ECO:0007669"/>
    <property type="project" value="UniProtKB-UniRule"/>
</dbReference>
<evidence type="ECO:0000259" key="7">
    <source>
        <dbReference type="Pfam" id="PF02601"/>
    </source>
</evidence>
<keyword evidence="10" id="KW-1185">Reference proteome</keyword>